<dbReference type="Pfam" id="PF01979">
    <property type="entry name" value="Amidohydro_1"/>
    <property type="match status" value="1"/>
</dbReference>
<dbReference type="RefSeq" id="WP_264144989.1">
    <property type="nucleotide sequence ID" value="NZ_JAOYEY010000052.1"/>
</dbReference>
<dbReference type="Gene3D" id="3.20.20.140">
    <property type="entry name" value="Metal-dependent hydrolases"/>
    <property type="match status" value="1"/>
</dbReference>
<dbReference type="EMBL" id="JAOYEY010000052">
    <property type="protein sequence ID" value="MCV9888971.1"/>
    <property type="molecule type" value="Genomic_DNA"/>
</dbReference>
<dbReference type="Gene3D" id="2.30.40.10">
    <property type="entry name" value="Urease, subunit C, domain 1"/>
    <property type="match status" value="1"/>
</dbReference>
<protein>
    <submittedName>
        <fullName evidence="2">Amidohydrolase family protein</fullName>
    </submittedName>
</protein>
<dbReference type="InterPro" id="IPR006680">
    <property type="entry name" value="Amidohydro-rel"/>
</dbReference>
<gene>
    <name evidence="2" type="ORF">OIH86_25255</name>
</gene>
<dbReference type="InterPro" id="IPR011059">
    <property type="entry name" value="Metal-dep_hydrolase_composite"/>
</dbReference>
<dbReference type="Proteomes" id="UP001526147">
    <property type="component" value="Unassembled WGS sequence"/>
</dbReference>
<evidence type="ECO:0000259" key="1">
    <source>
        <dbReference type="Pfam" id="PF01979"/>
    </source>
</evidence>
<evidence type="ECO:0000313" key="3">
    <source>
        <dbReference type="Proteomes" id="UP001526147"/>
    </source>
</evidence>
<organism evidence="2 3">
    <name type="scientific">Metabacillus halosaccharovorans</name>
    <dbReference type="NCBI Taxonomy" id="930124"/>
    <lineage>
        <taxon>Bacteria</taxon>
        <taxon>Bacillati</taxon>
        <taxon>Bacillota</taxon>
        <taxon>Bacilli</taxon>
        <taxon>Bacillales</taxon>
        <taxon>Bacillaceae</taxon>
        <taxon>Metabacillus</taxon>
    </lineage>
</organism>
<evidence type="ECO:0000313" key="2">
    <source>
        <dbReference type="EMBL" id="MCV9888971.1"/>
    </source>
</evidence>
<comment type="caution">
    <text evidence="2">The sequence shown here is derived from an EMBL/GenBank/DDBJ whole genome shotgun (WGS) entry which is preliminary data.</text>
</comment>
<proteinExistence type="predicted"/>
<accession>A0ABT3DPH2</accession>
<name>A0ABT3DPH2_9BACI</name>
<sequence>MPLWDAVMMATKTPADILYLKNKGRISKEADADLVLLEEYYNVTWTMIGGKVIVRLKHILYIILKLVS</sequence>
<reference evidence="2 3" key="1">
    <citation type="submission" date="2022-10" db="EMBL/GenBank/DDBJ databases">
        <title>Draft genome assembly of moderately radiation resistant bacterium Metabacillus halosaccharovorans.</title>
        <authorList>
            <person name="Pal S."/>
            <person name="Gopinathan A."/>
        </authorList>
    </citation>
    <scope>NUCLEOTIDE SEQUENCE [LARGE SCALE GENOMIC DNA]</scope>
    <source>
        <strain evidence="2 3">VITHBRA001</strain>
    </source>
</reference>
<keyword evidence="3" id="KW-1185">Reference proteome</keyword>
<dbReference type="SUPFAM" id="SSF51338">
    <property type="entry name" value="Composite domain of metallo-dependent hydrolases"/>
    <property type="match status" value="1"/>
</dbReference>
<feature type="domain" description="Amidohydrolase-related" evidence="1">
    <location>
        <begin position="2"/>
        <end position="53"/>
    </location>
</feature>